<comment type="caution">
    <text evidence="2">The sequence shown here is derived from an EMBL/GenBank/DDBJ whole genome shotgun (WGS) entry which is preliminary data.</text>
</comment>
<dbReference type="Proteomes" id="UP000603227">
    <property type="component" value="Unassembled WGS sequence"/>
</dbReference>
<reference evidence="2" key="2">
    <citation type="submission" date="2020-09" db="EMBL/GenBank/DDBJ databases">
        <authorList>
            <person name="Sun Q."/>
            <person name="Zhou Y."/>
        </authorList>
    </citation>
    <scope>NUCLEOTIDE SEQUENCE</scope>
    <source>
        <strain evidence="2">CGMCC 4.7403</strain>
    </source>
</reference>
<dbReference type="EMBL" id="BNAT01000014">
    <property type="protein sequence ID" value="GHE27731.1"/>
    <property type="molecule type" value="Genomic_DNA"/>
</dbReference>
<reference evidence="2" key="1">
    <citation type="journal article" date="2014" name="Int. J. Syst. Evol. Microbiol.">
        <title>Complete genome sequence of Corynebacterium casei LMG S-19264T (=DSM 44701T), isolated from a smear-ripened cheese.</title>
        <authorList>
            <consortium name="US DOE Joint Genome Institute (JGI-PGF)"/>
            <person name="Walter F."/>
            <person name="Albersmeier A."/>
            <person name="Kalinowski J."/>
            <person name="Ruckert C."/>
        </authorList>
    </citation>
    <scope>NUCLEOTIDE SEQUENCE</scope>
    <source>
        <strain evidence="2">CGMCC 4.7403</strain>
    </source>
</reference>
<sequence>MTAQGEQVHARDADRTTTGAAVESTRAAVESTRATVEITRTTVPVHIPIVPRACTLATALLKWLP</sequence>
<dbReference type="AlphaFoldDB" id="A0A918YXI4"/>
<protein>
    <submittedName>
        <fullName evidence="2">Uncharacterized protein</fullName>
    </submittedName>
</protein>
<feature type="region of interest" description="Disordered" evidence="1">
    <location>
        <begin position="1"/>
        <end position="28"/>
    </location>
</feature>
<organism evidence="2 3">
    <name type="scientific">Streptomyces capitiformicae</name>
    <dbReference type="NCBI Taxonomy" id="2014920"/>
    <lineage>
        <taxon>Bacteria</taxon>
        <taxon>Bacillati</taxon>
        <taxon>Actinomycetota</taxon>
        <taxon>Actinomycetes</taxon>
        <taxon>Kitasatosporales</taxon>
        <taxon>Streptomycetaceae</taxon>
        <taxon>Streptomyces</taxon>
    </lineage>
</organism>
<evidence type="ECO:0000313" key="2">
    <source>
        <dbReference type="EMBL" id="GHE27731.1"/>
    </source>
</evidence>
<gene>
    <name evidence="2" type="ORF">GCM10017771_42560</name>
</gene>
<proteinExistence type="predicted"/>
<keyword evidence="3" id="KW-1185">Reference proteome</keyword>
<evidence type="ECO:0000256" key="1">
    <source>
        <dbReference type="SAM" id="MobiDB-lite"/>
    </source>
</evidence>
<evidence type="ECO:0000313" key="3">
    <source>
        <dbReference type="Proteomes" id="UP000603227"/>
    </source>
</evidence>
<name>A0A918YXI4_9ACTN</name>
<accession>A0A918YXI4</accession>